<dbReference type="Proteomes" id="UP000007797">
    <property type="component" value="Unassembled WGS sequence"/>
</dbReference>
<dbReference type="GeneID" id="14871500"/>
<feature type="transmembrane region" description="Helical" evidence="1">
    <location>
        <begin position="299"/>
        <end position="317"/>
    </location>
</feature>
<feature type="transmembrane region" description="Helical" evidence="1">
    <location>
        <begin position="567"/>
        <end position="585"/>
    </location>
</feature>
<feature type="transmembrane region" description="Helical" evidence="1">
    <location>
        <begin position="267"/>
        <end position="287"/>
    </location>
</feature>
<keyword evidence="1" id="KW-0812">Transmembrane</keyword>
<proteinExistence type="predicted"/>
<dbReference type="AlphaFoldDB" id="F4PY15"/>
<evidence type="ECO:0000313" key="3">
    <source>
        <dbReference type="Proteomes" id="UP000007797"/>
    </source>
</evidence>
<evidence type="ECO:0008006" key="4">
    <source>
        <dbReference type="Google" id="ProtNLM"/>
    </source>
</evidence>
<accession>F4PY15</accession>
<organism evidence="2 3">
    <name type="scientific">Cavenderia fasciculata</name>
    <name type="common">Slime mold</name>
    <name type="synonym">Dictyostelium fasciculatum</name>
    <dbReference type="NCBI Taxonomy" id="261658"/>
    <lineage>
        <taxon>Eukaryota</taxon>
        <taxon>Amoebozoa</taxon>
        <taxon>Evosea</taxon>
        <taxon>Eumycetozoa</taxon>
        <taxon>Dictyostelia</taxon>
        <taxon>Acytosteliales</taxon>
        <taxon>Cavenderiaceae</taxon>
        <taxon>Cavenderia</taxon>
    </lineage>
</organism>
<dbReference type="RefSeq" id="XP_004357969.1">
    <property type="nucleotide sequence ID" value="XM_004357912.1"/>
</dbReference>
<gene>
    <name evidence="2" type="ORF">DFA_00253</name>
</gene>
<name>F4PY15_CACFS</name>
<protein>
    <recommendedName>
        <fullName evidence="4">Transmembrane protein</fullName>
    </recommendedName>
</protein>
<keyword evidence="3" id="KW-1185">Reference proteome</keyword>
<reference evidence="3" key="1">
    <citation type="journal article" date="2011" name="Genome Res.">
        <title>Phylogeny-wide analysis of social amoeba genomes highlights ancient origins for complex intercellular communication.</title>
        <authorList>
            <person name="Heidel A.J."/>
            <person name="Lawal H.M."/>
            <person name="Felder M."/>
            <person name="Schilde C."/>
            <person name="Helps N.R."/>
            <person name="Tunggal B."/>
            <person name="Rivero F."/>
            <person name="John U."/>
            <person name="Schleicher M."/>
            <person name="Eichinger L."/>
            <person name="Platzer M."/>
            <person name="Noegel A.A."/>
            <person name="Schaap P."/>
            <person name="Gloeckner G."/>
        </authorList>
    </citation>
    <scope>NUCLEOTIDE SEQUENCE [LARGE SCALE GENOMIC DNA]</scope>
    <source>
        <strain evidence="3">SH3</strain>
    </source>
</reference>
<dbReference type="EMBL" id="GL883014">
    <property type="protein sequence ID" value="EGG19675.1"/>
    <property type="molecule type" value="Genomic_DNA"/>
</dbReference>
<keyword evidence="1" id="KW-0472">Membrane</keyword>
<evidence type="ECO:0000256" key="1">
    <source>
        <dbReference type="SAM" id="Phobius"/>
    </source>
</evidence>
<keyword evidence="1" id="KW-1133">Transmembrane helix</keyword>
<sequence>MKRRRSDNGRDNGRDTTTIQSWEEFYRTINSPLYPGYNMDPCYETHEKEIITYQQDGDDRHKVNFLYYSREYQTSLFRSFADHPTIRRISEIASTTIRDRNQIRDVQRSGSSNYQLDQLFTDTITISTEFRSLCVIFGLLPFCKNNEDLDVSILRLVDLTRQSGEWSYPEELIVSYGLALHLLSNYNSQLVDILRHEQSNEFKVIQRATYILLKGIGRKNIDRTLSLEVEEKEQACKIIRLTQPISLIPQPLIRRYYKFWSDYNEDIPYLGSGISFWFIFLLIDYFLPLGEQTGKSIMATIFLFGLYSTLEIILWTINNIARNLRKRETTKKTCKIQAVVVIMAEACIINNIINHGTDPVSPFHSSRSERETYLLTSFECIANNSNNNNRYVVPSYLLCVFGYRLYKINKSMLVPRDIDGESQVEQFATLLENNDTMKSTLQALYYICGNNDPMCKRLAHPRLVKALIDASRLVTLCRFTTVTTNIYSTNPKTRDKAIEQLFYDILTSDEKYNMFTISSLLPYLEIDDIPMDELMGYCELGFPIQILVAELLSKYLVSEYNNRRLSILYFNTPLLASMFLGLIWFEQKNECSVIKKAAVIMFNHVGKELIDNTDLLDDNEKMAAYSLLKEGWWTNNQLSKSINKILVKNELFVQDLTANTLIWFGCGMVCGWRQLGGGGGGAGSIKYIVGMGLGYAAAEITRSIVKYSIDERRKSNVNHLTTVLLAAISVPSSYMYISMLKISPIPVLLLHLGRYLYTTYQKGIQYRKVQTHLQNNELMDHYKQKIINVSSEFKGSKLEK</sequence>
<dbReference type="KEGG" id="dfa:DFA_00253"/>
<evidence type="ECO:0000313" key="2">
    <source>
        <dbReference type="EMBL" id="EGG19675.1"/>
    </source>
</evidence>